<keyword evidence="1" id="KW-0732">Signal</keyword>
<keyword evidence="3" id="KW-1185">Reference proteome</keyword>
<comment type="caution">
    <text evidence="2">The sequence shown here is derived from an EMBL/GenBank/DDBJ whole genome shotgun (WGS) entry which is preliminary data.</text>
</comment>
<evidence type="ECO:0000256" key="1">
    <source>
        <dbReference type="SAM" id="SignalP"/>
    </source>
</evidence>
<dbReference type="PROSITE" id="PS51257">
    <property type="entry name" value="PROKAR_LIPOPROTEIN"/>
    <property type="match status" value="1"/>
</dbReference>
<dbReference type="Proteomes" id="UP001500954">
    <property type="component" value="Unassembled WGS sequence"/>
</dbReference>
<dbReference type="EMBL" id="BAABCY010000032">
    <property type="protein sequence ID" value="GAA3561852.1"/>
    <property type="molecule type" value="Genomic_DNA"/>
</dbReference>
<protein>
    <recommendedName>
        <fullName evidence="4">Fibronectin type-III domain-containing protein</fullName>
    </recommendedName>
</protein>
<dbReference type="Gene3D" id="2.60.40.10">
    <property type="entry name" value="Immunoglobulins"/>
    <property type="match status" value="2"/>
</dbReference>
<evidence type="ECO:0000313" key="2">
    <source>
        <dbReference type="EMBL" id="GAA3561852.1"/>
    </source>
</evidence>
<dbReference type="RefSeq" id="WP_345004816.1">
    <property type="nucleotide sequence ID" value="NZ_BAABCY010000032.1"/>
</dbReference>
<reference evidence="3" key="1">
    <citation type="journal article" date="2019" name="Int. J. Syst. Evol. Microbiol.">
        <title>The Global Catalogue of Microorganisms (GCM) 10K type strain sequencing project: providing services to taxonomists for standard genome sequencing and annotation.</title>
        <authorList>
            <consortium name="The Broad Institute Genomics Platform"/>
            <consortium name="The Broad Institute Genome Sequencing Center for Infectious Disease"/>
            <person name="Wu L."/>
            <person name="Ma J."/>
        </authorList>
    </citation>
    <scope>NUCLEOTIDE SEQUENCE [LARGE SCALE GENOMIC DNA]</scope>
    <source>
        <strain evidence="3">JCM 17111</strain>
    </source>
</reference>
<dbReference type="InterPro" id="IPR013783">
    <property type="entry name" value="Ig-like_fold"/>
</dbReference>
<dbReference type="InterPro" id="IPR036116">
    <property type="entry name" value="FN3_sf"/>
</dbReference>
<proteinExistence type="predicted"/>
<accession>A0ABP6X7Z9</accession>
<evidence type="ECO:0000313" key="3">
    <source>
        <dbReference type="Proteomes" id="UP001500954"/>
    </source>
</evidence>
<feature type="chain" id="PRO_5047319062" description="Fibronectin type-III domain-containing protein" evidence="1">
    <location>
        <begin position="24"/>
        <end position="236"/>
    </location>
</feature>
<feature type="signal peptide" evidence="1">
    <location>
        <begin position="1"/>
        <end position="23"/>
    </location>
</feature>
<organism evidence="2 3">
    <name type="scientific">Snuella lapsa</name>
    <dbReference type="NCBI Taxonomy" id="870481"/>
    <lineage>
        <taxon>Bacteria</taxon>
        <taxon>Pseudomonadati</taxon>
        <taxon>Bacteroidota</taxon>
        <taxon>Flavobacteriia</taxon>
        <taxon>Flavobacteriales</taxon>
        <taxon>Flavobacteriaceae</taxon>
        <taxon>Snuella</taxon>
    </lineage>
</organism>
<gene>
    <name evidence="2" type="ORF">GCM10022395_10580</name>
</gene>
<sequence length="236" mass="25300">MKKTLLYISLFVSVFSISCSSGGGDNDPDPEPQPQKPTAASLVFPEQNSECTEGTNLTATSSTITFQWNAGANTDTYELSLKNLITSEVTKHSSTTNQLSIELLRGTPYSWSVTSKSKAVNDTATSATWKFYNAGEGVVNYAPFPAAVVAPVHESNIASTTLVTLEWAGSDVDNDIASYDVYFGTTESPALLNSEITTSSLSNVAVISGTTYFWYVITKDQQGNSATSELFSFSVN</sequence>
<evidence type="ECO:0008006" key="4">
    <source>
        <dbReference type="Google" id="ProtNLM"/>
    </source>
</evidence>
<name>A0ABP6X7Z9_9FLAO</name>
<dbReference type="SUPFAM" id="SSF49265">
    <property type="entry name" value="Fibronectin type III"/>
    <property type="match status" value="1"/>
</dbReference>